<evidence type="ECO:0000313" key="2">
    <source>
        <dbReference type="Proteomes" id="UP001590950"/>
    </source>
</evidence>
<evidence type="ECO:0000313" key="1">
    <source>
        <dbReference type="EMBL" id="KAL2048435.1"/>
    </source>
</evidence>
<accession>A0ABR4AT60</accession>
<comment type="caution">
    <text evidence="1">The sequence shown here is derived from an EMBL/GenBank/DDBJ whole genome shotgun (WGS) entry which is preliminary data.</text>
</comment>
<name>A0ABR4AT60_9LECA</name>
<protein>
    <submittedName>
        <fullName evidence="1">Uncharacterized protein</fullName>
    </submittedName>
</protein>
<dbReference type="EMBL" id="JBEFKJ010000001">
    <property type="protein sequence ID" value="KAL2048435.1"/>
    <property type="molecule type" value="Genomic_DNA"/>
</dbReference>
<gene>
    <name evidence="1" type="ORF">N7G274_000347</name>
</gene>
<organism evidence="1 2">
    <name type="scientific">Stereocaulon virgatum</name>
    <dbReference type="NCBI Taxonomy" id="373712"/>
    <lineage>
        <taxon>Eukaryota</taxon>
        <taxon>Fungi</taxon>
        <taxon>Dikarya</taxon>
        <taxon>Ascomycota</taxon>
        <taxon>Pezizomycotina</taxon>
        <taxon>Lecanoromycetes</taxon>
        <taxon>OSLEUM clade</taxon>
        <taxon>Lecanoromycetidae</taxon>
        <taxon>Lecanorales</taxon>
        <taxon>Lecanorineae</taxon>
        <taxon>Stereocaulaceae</taxon>
        <taxon>Stereocaulon</taxon>
    </lineage>
</organism>
<reference evidence="1 2" key="1">
    <citation type="submission" date="2024-09" db="EMBL/GenBank/DDBJ databases">
        <title>Rethinking Asexuality: The Enigmatic Case of Functional Sexual Genes in Lepraria (Stereocaulaceae).</title>
        <authorList>
            <person name="Doellman M."/>
            <person name="Sun Y."/>
            <person name="Barcenas-Pena A."/>
            <person name="Lumbsch H.T."/>
            <person name="Grewe F."/>
        </authorList>
    </citation>
    <scope>NUCLEOTIDE SEQUENCE [LARGE SCALE GENOMIC DNA]</scope>
    <source>
        <strain evidence="1 2">Mercado 3170</strain>
    </source>
</reference>
<dbReference type="Proteomes" id="UP001590950">
    <property type="component" value="Unassembled WGS sequence"/>
</dbReference>
<sequence length="101" mass="10834">MGVQPANSYAAPLLLRSKEQVLAIMDDDCAVVGDFDEAYEEGLRMSAELLAGSCDWDTRRVRGAVSRFVCIQLLSRSHSSDGISFTAKLQTGSSLALVAGH</sequence>
<keyword evidence="2" id="KW-1185">Reference proteome</keyword>
<proteinExistence type="predicted"/>